<evidence type="ECO:0000256" key="1">
    <source>
        <dbReference type="SAM" id="SignalP"/>
    </source>
</evidence>
<evidence type="ECO:0000313" key="2">
    <source>
        <dbReference type="EMBL" id="GGF08488.1"/>
    </source>
</evidence>
<proteinExistence type="predicted"/>
<keyword evidence="3" id="KW-1185">Reference proteome</keyword>
<evidence type="ECO:0000313" key="3">
    <source>
        <dbReference type="Proteomes" id="UP000638462"/>
    </source>
</evidence>
<reference evidence="3" key="1">
    <citation type="journal article" date="2019" name="Int. J. Syst. Evol. Microbiol.">
        <title>The Global Catalogue of Microorganisms (GCM) 10K type strain sequencing project: providing services to taxonomists for standard genome sequencing and annotation.</title>
        <authorList>
            <consortium name="The Broad Institute Genomics Platform"/>
            <consortium name="The Broad Institute Genome Sequencing Center for Infectious Disease"/>
            <person name="Wu L."/>
            <person name="Ma J."/>
        </authorList>
    </citation>
    <scope>NUCLEOTIDE SEQUENCE [LARGE SCALE GENOMIC DNA]</scope>
    <source>
        <strain evidence="3">CGMCC 1.15394</strain>
    </source>
</reference>
<gene>
    <name evidence="2" type="ORF">GCM10008027_36810</name>
</gene>
<name>A0ABQ1U3D8_9GAMM</name>
<sequence length="99" mass="10897">MIMNKWQALALASVFGLPAVAFAEHDGLVTVSAVRGDQLTSYQRKGIGLYRYDQEHDGVVISQAMLSSRFELTSDWSAHTVLNAHPDPELTVGFSQAYL</sequence>
<organism evidence="2 3">
    <name type="scientific">Pseudoalteromonas gelatinilytica</name>
    <dbReference type="NCBI Taxonomy" id="1703256"/>
    <lineage>
        <taxon>Bacteria</taxon>
        <taxon>Pseudomonadati</taxon>
        <taxon>Pseudomonadota</taxon>
        <taxon>Gammaproteobacteria</taxon>
        <taxon>Alteromonadales</taxon>
        <taxon>Pseudoalteromonadaceae</taxon>
        <taxon>Pseudoalteromonas</taxon>
    </lineage>
</organism>
<comment type="caution">
    <text evidence="2">The sequence shown here is derived from an EMBL/GenBank/DDBJ whole genome shotgun (WGS) entry which is preliminary data.</text>
</comment>
<keyword evidence="1" id="KW-0732">Signal</keyword>
<protein>
    <submittedName>
        <fullName evidence="2">Uncharacterized protein</fullName>
    </submittedName>
</protein>
<feature type="chain" id="PRO_5046730713" evidence="1">
    <location>
        <begin position="24"/>
        <end position="99"/>
    </location>
</feature>
<dbReference type="EMBL" id="BMIT01000019">
    <property type="protein sequence ID" value="GGF08488.1"/>
    <property type="molecule type" value="Genomic_DNA"/>
</dbReference>
<dbReference type="Proteomes" id="UP000638462">
    <property type="component" value="Unassembled WGS sequence"/>
</dbReference>
<feature type="signal peptide" evidence="1">
    <location>
        <begin position="1"/>
        <end position="23"/>
    </location>
</feature>
<accession>A0ABQ1U3D8</accession>